<keyword evidence="2" id="KW-0812">Transmembrane</keyword>
<comment type="caution">
    <text evidence="4">The sequence shown here is derived from an EMBL/GenBank/DDBJ whole genome shotgun (WGS) entry which is preliminary data.</text>
</comment>
<dbReference type="PANTHER" id="PTHR11733">
    <property type="entry name" value="ZINC METALLOPROTEASE FAMILY M13 NEPRILYSIN-RELATED"/>
    <property type="match status" value="1"/>
</dbReference>
<dbReference type="InterPro" id="IPR000718">
    <property type="entry name" value="Peptidase_M13"/>
</dbReference>
<keyword evidence="2" id="KW-0472">Membrane</keyword>
<proteinExistence type="predicted"/>
<feature type="compositionally biased region" description="Basic and acidic residues" evidence="1">
    <location>
        <begin position="10"/>
        <end position="19"/>
    </location>
</feature>
<reference evidence="4" key="2">
    <citation type="submission" date="2021-09" db="EMBL/GenBank/DDBJ databases">
        <authorList>
            <person name="Jia N."/>
            <person name="Wang J."/>
            <person name="Shi W."/>
            <person name="Du L."/>
            <person name="Sun Y."/>
            <person name="Zhan W."/>
            <person name="Jiang J."/>
            <person name="Wang Q."/>
            <person name="Zhang B."/>
            <person name="Ji P."/>
            <person name="Sakyi L.B."/>
            <person name="Cui X."/>
            <person name="Yuan T."/>
            <person name="Jiang B."/>
            <person name="Yang W."/>
            <person name="Lam T.T.-Y."/>
            <person name="Chang Q."/>
            <person name="Ding S."/>
            <person name="Wang X."/>
            <person name="Zhu J."/>
            <person name="Ruan X."/>
            <person name="Zhao L."/>
            <person name="Wei J."/>
            <person name="Que T."/>
            <person name="Du C."/>
            <person name="Cheng J."/>
            <person name="Dai P."/>
            <person name="Han X."/>
            <person name="Huang E."/>
            <person name="Gao Y."/>
            <person name="Liu J."/>
            <person name="Shao H."/>
            <person name="Ye R."/>
            <person name="Li L."/>
            <person name="Wei W."/>
            <person name="Wang X."/>
            <person name="Wang C."/>
            <person name="Huo Q."/>
            <person name="Li W."/>
            <person name="Guo W."/>
            <person name="Chen H."/>
            <person name="Chen S."/>
            <person name="Zhou L."/>
            <person name="Zhou L."/>
            <person name="Ni X."/>
            <person name="Tian J."/>
            <person name="Zhou Y."/>
            <person name="Sheng Y."/>
            <person name="Liu T."/>
            <person name="Pan Y."/>
            <person name="Xia L."/>
            <person name="Li J."/>
            <person name="Zhao F."/>
            <person name="Cao W."/>
        </authorList>
    </citation>
    <scope>NUCLEOTIDE SEQUENCE</scope>
    <source>
        <strain evidence="4">Rsan-2018</strain>
        <tissue evidence="4">Larvae</tissue>
    </source>
</reference>
<dbReference type="InterPro" id="IPR042089">
    <property type="entry name" value="Peptidase_M13_dom_2"/>
</dbReference>
<evidence type="ECO:0000256" key="1">
    <source>
        <dbReference type="SAM" id="MobiDB-lite"/>
    </source>
</evidence>
<feature type="region of interest" description="Disordered" evidence="1">
    <location>
        <begin position="1"/>
        <end position="101"/>
    </location>
</feature>
<dbReference type="GO" id="GO:0005886">
    <property type="term" value="C:plasma membrane"/>
    <property type="evidence" value="ECO:0007669"/>
    <property type="project" value="TreeGrafter"/>
</dbReference>
<evidence type="ECO:0000313" key="4">
    <source>
        <dbReference type="EMBL" id="KAH7943692.1"/>
    </source>
</evidence>
<feature type="compositionally biased region" description="Low complexity" evidence="1">
    <location>
        <begin position="37"/>
        <end position="86"/>
    </location>
</feature>
<dbReference type="Gene3D" id="1.10.1380.10">
    <property type="entry name" value="Neutral endopeptidase , domain2"/>
    <property type="match status" value="1"/>
</dbReference>
<dbReference type="InterPro" id="IPR018497">
    <property type="entry name" value="Peptidase_M13_C"/>
</dbReference>
<dbReference type="InterPro" id="IPR024079">
    <property type="entry name" value="MetalloPept_cat_dom_sf"/>
</dbReference>
<keyword evidence="5" id="KW-1185">Reference proteome</keyword>
<name>A0A9D4PI69_RHISA</name>
<reference evidence="4" key="1">
    <citation type="journal article" date="2020" name="Cell">
        <title>Large-Scale Comparative Analyses of Tick Genomes Elucidate Their Genetic Diversity and Vector Capacities.</title>
        <authorList>
            <consortium name="Tick Genome and Microbiome Consortium (TIGMIC)"/>
            <person name="Jia N."/>
            <person name="Wang J."/>
            <person name="Shi W."/>
            <person name="Du L."/>
            <person name="Sun Y."/>
            <person name="Zhan W."/>
            <person name="Jiang J.F."/>
            <person name="Wang Q."/>
            <person name="Zhang B."/>
            <person name="Ji P."/>
            <person name="Bell-Sakyi L."/>
            <person name="Cui X.M."/>
            <person name="Yuan T.T."/>
            <person name="Jiang B.G."/>
            <person name="Yang W.F."/>
            <person name="Lam T.T."/>
            <person name="Chang Q.C."/>
            <person name="Ding S.J."/>
            <person name="Wang X.J."/>
            <person name="Zhu J.G."/>
            <person name="Ruan X.D."/>
            <person name="Zhao L."/>
            <person name="Wei J.T."/>
            <person name="Ye R.Z."/>
            <person name="Que T.C."/>
            <person name="Du C.H."/>
            <person name="Zhou Y.H."/>
            <person name="Cheng J.X."/>
            <person name="Dai P.F."/>
            <person name="Guo W.B."/>
            <person name="Han X.H."/>
            <person name="Huang E.J."/>
            <person name="Li L.F."/>
            <person name="Wei W."/>
            <person name="Gao Y.C."/>
            <person name="Liu J.Z."/>
            <person name="Shao H.Z."/>
            <person name="Wang X."/>
            <person name="Wang C.C."/>
            <person name="Yang T.C."/>
            <person name="Huo Q.B."/>
            <person name="Li W."/>
            <person name="Chen H.Y."/>
            <person name="Chen S.E."/>
            <person name="Zhou L.G."/>
            <person name="Ni X.B."/>
            <person name="Tian J.H."/>
            <person name="Sheng Y."/>
            <person name="Liu T."/>
            <person name="Pan Y.S."/>
            <person name="Xia L.Y."/>
            <person name="Li J."/>
            <person name="Zhao F."/>
            <person name="Cao W.C."/>
        </authorList>
    </citation>
    <scope>NUCLEOTIDE SEQUENCE</scope>
    <source>
        <strain evidence="4">Rsan-2018</strain>
    </source>
</reference>
<dbReference type="PANTHER" id="PTHR11733:SF241">
    <property type="entry name" value="GH26575P-RELATED"/>
    <property type="match status" value="1"/>
</dbReference>
<feature type="domain" description="Peptidase M13 C-terminal" evidence="3">
    <location>
        <begin position="622"/>
        <end position="807"/>
    </location>
</feature>
<dbReference type="AlphaFoldDB" id="A0A9D4PI69"/>
<feature type="transmembrane region" description="Helical" evidence="2">
    <location>
        <begin position="118"/>
        <end position="141"/>
    </location>
</feature>
<sequence length="808" mass="89310">MTDGVAPAKVPDDVGRSKVEQPTPKAQQNKLAKQATKEPLPSSSPASPSLTSSGPLPLLKLSPKSPPQSASPKPSKSAKISSPVASHGDGTARKSPAAGMNSPSVVLMRRWLQRHRILMCRCTLTATLAAVAAAVLLFAYFRQDLFYPSELLGRPPPFLCSKAAEVVRATLNFSVNPCDDFYTFVCSRGGQVRSEGSAIVWEQIEWKLMNVPWEMDRQGVENKAARFFRSCRRLVSAPTIYVKEHADLLFSLVPEVSINALLQMNSPEKLIELISVVSIKYGMSAFLFFAPGPEETLNVLGIRPPLSTYLDDIDLRLAFVYTVDILQQAYEVAARTLQRLIEIDHDLLLHHGTPGQHEEEFSSNSSLSTAAFDKASPAQETHPQGSFGTGSSVILSPRNGEENYSTHAKQETPSFLHIKRDSSGPSADDDIINTLLPPAKYRVRVGDLTTLRNTLHAVFVDMRATESAVYVLAYLLLPEDLLVAYANRNDKSVCYKLLRFAFWDVWGFLATRMDLAVGLTGDALFIVQAVLGTLKKIVARRDGNRHSSTSITADEIGRLLTSVSSNMDVVDPRSMDGLGSMHVRSLYGNIIELEIFRRTHPPGGNASSTSEGSVRLRQSAKLRVPVEDLVPPSYCQGAFRFLNYATFGVSVALEALKSLGLSFSETGSPGTRPASISEGVRPVRSCFAAEIASLHWPELEGGSTHEREKLLKDVIFWATGFRIALEASELERARTPREFVEPVMMQTFYARYCYHLCERAEDPLFRRDDARWSHLKCNIAVMNVPQFAPLFQCKQNQALFKNEYCSVF</sequence>
<evidence type="ECO:0000313" key="5">
    <source>
        <dbReference type="Proteomes" id="UP000821837"/>
    </source>
</evidence>
<protein>
    <recommendedName>
        <fullName evidence="3">Peptidase M13 C-terminal domain-containing protein</fullName>
    </recommendedName>
</protein>
<dbReference type="EMBL" id="JABSTV010001253">
    <property type="protein sequence ID" value="KAH7943692.1"/>
    <property type="molecule type" value="Genomic_DNA"/>
</dbReference>
<evidence type="ECO:0000256" key="2">
    <source>
        <dbReference type="SAM" id="Phobius"/>
    </source>
</evidence>
<dbReference type="GO" id="GO:0016485">
    <property type="term" value="P:protein processing"/>
    <property type="evidence" value="ECO:0007669"/>
    <property type="project" value="TreeGrafter"/>
</dbReference>
<dbReference type="PROSITE" id="PS51885">
    <property type="entry name" value="NEPRILYSIN"/>
    <property type="match status" value="1"/>
</dbReference>
<dbReference type="Pfam" id="PF01431">
    <property type="entry name" value="Peptidase_M13"/>
    <property type="match status" value="1"/>
</dbReference>
<feature type="compositionally biased region" description="Polar residues" evidence="1">
    <location>
        <begin position="378"/>
        <end position="393"/>
    </location>
</feature>
<dbReference type="GO" id="GO:0004222">
    <property type="term" value="F:metalloendopeptidase activity"/>
    <property type="evidence" value="ECO:0007669"/>
    <property type="project" value="InterPro"/>
</dbReference>
<dbReference type="Proteomes" id="UP000821837">
    <property type="component" value="Unassembled WGS sequence"/>
</dbReference>
<accession>A0A9D4PI69</accession>
<gene>
    <name evidence="4" type="ORF">HPB52_010014</name>
</gene>
<organism evidence="4 5">
    <name type="scientific">Rhipicephalus sanguineus</name>
    <name type="common">Brown dog tick</name>
    <name type="synonym">Ixodes sanguineus</name>
    <dbReference type="NCBI Taxonomy" id="34632"/>
    <lineage>
        <taxon>Eukaryota</taxon>
        <taxon>Metazoa</taxon>
        <taxon>Ecdysozoa</taxon>
        <taxon>Arthropoda</taxon>
        <taxon>Chelicerata</taxon>
        <taxon>Arachnida</taxon>
        <taxon>Acari</taxon>
        <taxon>Parasitiformes</taxon>
        <taxon>Ixodida</taxon>
        <taxon>Ixodoidea</taxon>
        <taxon>Ixodidae</taxon>
        <taxon>Rhipicephalinae</taxon>
        <taxon>Rhipicephalus</taxon>
        <taxon>Rhipicephalus</taxon>
    </lineage>
</organism>
<keyword evidence="2" id="KW-1133">Transmembrane helix</keyword>
<dbReference type="SUPFAM" id="SSF55486">
    <property type="entry name" value="Metalloproteases ('zincins'), catalytic domain"/>
    <property type="match status" value="2"/>
</dbReference>
<feature type="region of interest" description="Disordered" evidence="1">
    <location>
        <begin position="352"/>
        <end position="393"/>
    </location>
</feature>
<dbReference type="Gene3D" id="3.40.390.10">
    <property type="entry name" value="Collagenase (Catalytic Domain)"/>
    <property type="match status" value="2"/>
</dbReference>
<evidence type="ECO:0000259" key="3">
    <source>
        <dbReference type="Pfam" id="PF01431"/>
    </source>
</evidence>